<dbReference type="OrthoDB" id="5297549at2759"/>
<dbReference type="PANTHER" id="PTHR15665">
    <property type="entry name" value="ASTEROID PROTEIN"/>
    <property type="match status" value="1"/>
</dbReference>
<keyword evidence="5" id="KW-1185">Reference proteome</keyword>
<evidence type="ECO:0000313" key="5">
    <source>
        <dbReference type="Proteomes" id="UP000031575"/>
    </source>
</evidence>
<dbReference type="SUPFAM" id="SSF88723">
    <property type="entry name" value="PIN domain-like"/>
    <property type="match status" value="1"/>
</dbReference>
<dbReference type="InterPro" id="IPR029060">
    <property type="entry name" value="PIN-like_dom_sf"/>
</dbReference>
<dbReference type="GeneID" id="63678916"/>
<reference evidence="4 5" key="1">
    <citation type="journal article" date="2014" name="BMC Genomics">
        <title>Comparative genomics of the major fungal agents of human and animal Sporotrichosis: Sporothrix schenckii and Sporothrix brasiliensis.</title>
        <authorList>
            <person name="Teixeira M.M."/>
            <person name="de Almeida L.G."/>
            <person name="Kubitschek-Barreira P."/>
            <person name="Alves F.L."/>
            <person name="Kioshima E.S."/>
            <person name="Abadio A.K."/>
            <person name="Fernandes L."/>
            <person name="Derengowski L.S."/>
            <person name="Ferreira K.S."/>
            <person name="Souza R.C."/>
            <person name="Ruiz J.C."/>
            <person name="de Andrade N.C."/>
            <person name="Paes H.C."/>
            <person name="Nicola A.M."/>
            <person name="Albuquerque P."/>
            <person name="Gerber A.L."/>
            <person name="Martins V.P."/>
            <person name="Peconick L.D."/>
            <person name="Neto A.V."/>
            <person name="Chaucanez C.B."/>
            <person name="Silva P.A."/>
            <person name="Cunha O.L."/>
            <person name="de Oliveira F.F."/>
            <person name="dos Santos T.C."/>
            <person name="Barros A.L."/>
            <person name="Soares M.A."/>
            <person name="de Oliveira L.M."/>
            <person name="Marini M.M."/>
            <person name="Villalobos-Duno H."/>
            <person name="Cunha M.M."/>
            <person name="de Hoog S."/>
            <person name="da Silveira J.F."/>
            <person name="Henrissat B."/>
            <person name="Nino-Vega G.A."/>
            <person name="Cisalpino P.S."/>
            <person name="Mora-Montes H.M."/>
            <person name="Almeida S.R."/>
            <person name="Stajich J.E."/>
            <person name="Lopes-Bezerra L.M."/>
            <person name="Vasconcelos A.T."/>
            <person name="Felipe M.S."/>
        </authorList>
    </citation>
    <scope>NUCLEOTIDE SEQUENCE [LARGE SCALE GENOMIC DNA]</scope>
    <source>
        <strain evidence="4 5">5110</strain>
    </source>
</reference>
<dbReference type="VEuPathDB" id="FungiDB:SPBR_05732"/>
<evidence type="ECO:0000256" key="2">
    <source>
        <dbReference type="SAM" id="MobiDB-lite"/>
    </source>
</evidence>
<comment type="caution">
    <text evidence="4">The sequence shown here is derived from an EMBL/GenBank/DDBJ whole genome shotgun (WGS) entry which is preliminary data.</text>
</comment>
<dbReference type="RefSeq" id="XP_040621959.1">
    <property type="nucleotide sequence ID" value="XM_040763995.1"/>
</dbReference>
<dbReference type="Proteomes" id="UP000031575">
    <property type="component" value="Unassembled WGS sequence"/>
</dbReference>
<comment type="similarity">
    <text evidence="1">Belongs to the asteroid family.</text>
</comment>
<feature type="domain" description="Asteroid" evidence="3">
    <location>
        <begin position="137"/>
        <end position="426"/>
    </location>
</feature>
<protein>
    <recommendedName>
        <fullName evidence="3">Asteroid domain-containing protein</fullName>
    </recommendedName>
</protein>
<accession>A0A0C2F4V3</accession>
<evidence type="ECO:0000256" key="1">
    <source>
        <dbReference type="ARBA" id="ARBA00007398"/>
    </source>
</evidence>
<proteinExistence type="inferred from homology"/>
<feature type="region of interest" description="Disordered" evidence="2">
    <location>
        <begin position="606"/>
        <end position="630"/>
    </location>
</feature>
<dbReference type="InterPro" id="IPR039436">
    <property type="entry name" value="Asteroid_dom"/>
</dbReference>
<dbReference type="Pfam" id="PF12813">
    <property type="entry name" value="XPG_I_2"/>
    <property type="match status" value="1"/>
</dbReference>
<dbReference type="EMBL" id="AWTV01000004">
    <property type="protein sequence ID" value="KIH93949.1"/>
    <property type="molecule type" value="Genomic_DNA"/>
</dbReference>
<sequence>MGVPKLLTTLAPFGDRKPLDNGKVIIDGPALAYHIVGLCMADPVMAAGRRHPLEQSTYAQLGEAATAWLDTLCSRHNITVLAIYFDGYLPVAKRPVRLERSYRTSAQLKDAFSFYQRDNLPGFDAKGPRTGSLLPAPAFAVPAVLDALRASATHYKTVTHVVPGEADAFCAWHARNIEVGTVLTSDSDLLVQDLGPDGEVVLMRDIDLPRGGGDEAGAGSAATKTTTTTTKRPLIVLAYRMAAICQRLGLPAPVYEHDYLANNKAMCQQLMKSGKGLYGFAFELLMDPCLSTSELVGRAKQGLAMAQHPDEYAEFVDQYTFPEALNMAVQQYNAGGLDPRVAEVVFQSVLLGGDSQGYRGDALLKPADLPMLFFAPPLVDDCMQANAWEISAPIRVLAFSLLRRLPTAANMGDTWIREYARMASMASRGTALELLPAEGRRRVKALDNFISLLTRIQAFVPASAENSSELQWVTLASYYDIEWSKEHAKPSACLDVLQKETPSSGVLEQVTWTGMHWLAQIQGTLYSLRILQQIVAFVKYQQSERAGDDKQLWLRIEALEGMLSTLTPLAKYPTLRTLRDLPARLKTANALEVLVALAELPASISFKPPSGSKTSKNRNRNKKRKRTGHAPVRVRTMTNPFTVLDGAD</sequence>
<feature type="compositionally biased region" description="Basic residues" evidence="2">
    <location>
        <begin position="615"/>
        <end position="628"/>
    </location>
</feature>
<dbReference type="PANTHER" id="PTHR15665:SF1">
    <property type="entry name" value="PROTEIN ASTEROID HOMOLOG 1"/>
    <property type="match status" value="1"/>
</dbReference>
<dbReference type="AlphaFoldDB" id="A0A0C2F4V3"/>
<gene>
    <name evidence="4" type="ORF">SPBR_05732</name>
</gene>
<dbReference type="InterPro" id="IPR026832">
    <property type="entry name" value="Asteroid"/>
</dbReference>
<name>A0A0C2F4V3_9PEZI</name>
<evidence type="ECO:0000259" key="3">
    <source>
        <dbReference type="Pfam" id="PF12813"/>
    </source>
</evidence>
<organism evidence="4 5">
    <name type="scientific">Sporothrix brasiliensis 5110</name>
    <dbReference type="NCBI Taxonomy" id="1398154"/>
    <lineage>
        <taxon>Eukaryota</taxon>
        <taxon>Fungi</taxon>
        <taxon>Dikarya</taxon>
        <taxon>Ascomycota</taxon>
        <taxon>Pezizomycotina</taxon>
        <taxon>Sordariomycetes</taxon>
        <taxon>Sordariomycetidae</taxon>
        <taxon>Ophiostomatales</taxon>
        <taxon>Ophiostomataceae</taxon>
        <taxon>Sporothrix</taxon>
    </lineage>
</organism>
<dbReference type="HOGENOM" id="CLU_016461_1_0_1"/>
<evidence type="ECO:0000313" key="4">
    <source>
        <dbReference type="EMBL" id="KIH93949.1"/>
    </source>
</evidence>
<dbReference type="Gene3D" id="3.40.50.1010">
    <property type="entry name" value="5'-nuclease"/>
    <property type="match status" value="1"/>
</dbReference>